<dbReference type="PANTHER" id="PTHR47200:SF2">
    <property type="entry name" value="THYLAKOID LUMENAL 15 KDA PROTEIN 1, CHLOROPLASTIC"/>
    <property type="match status" value="1"/>
</dbReference>
<dbReference type="SUPFAM" id="SSF141571">
    <property type="entry name" value="Pentapeptide repeat-like"/>
    <property type="match status" value="1"/>
</dbReference>
<evidence type="ECO:0000313" key="3">
    <source>
        <dbReference type="Proteomes" id="UP001604335"/>
    </source>
</evidence>
<dbReference type="InterPro" id="IPR001646">
    <property type="entry name" value="5peptide_repeat"/>
</dbReference>
<dbReference type="RefSeq" id="WP_190528288.1">
    <property type="nucleotide sequence ID" value="NZ_JAZAQF010000088.1"/>
</dbReference>
<dbReference type="Gene3D" id="2.160.20.80">
    <property type="entry name" value="E3 ubiquitin-protein ligase SopA"/>
    <property type="match status" value="1"/>
</dbReference>
<dbReference type="EMBL" id="JAZAQF010000088">
    <property type="protein sequence ID" value="MFG3819321.1"/>
    <property type="molecule type" value="Genomic_DNA"/>
</dbReference>
<evidence type="ECO:0000313" key="2">
    <source>
        <dbReference type="EMBL" id="MFG3819321.1"/>
    </source>
</evidence>
<comment type="caution">
    <text evidence="2">The sequence shown here is derived from an EMBL/GenBank/DDBJ whole genome shotgun (WGS) entry which is preliminary data.</text>
</comment>
<protein>
    <submittedName>
        <fullName evidence="2">Pentapeptide repeat-containing protein</fullName>
    </submittedName>
</protein>
<keyword evidence="1" id="KW-0812">Transmembrane</keyword>
<sequence>MIVQKKFLIGQSIARLVPVGLRAKVGTASGSPAAIQPDGRRQLGGQGLGLWAVLLLIGTWVIGLAIAPSAAWAQFKEYAPPVSYSNAELSGQDFSNQRLQSAEFSNANLTDVTFENTEMPGASFSGSFLKDTNLHGADLTNAFMDSVKFIGTDLSDAILVEAILLGSSFQDVNIQGADFELAILDGAQVKQLCAIARGTNPRTGIDTKESLGCP</sequence>
<proteinExistence type="predicted"/>
<keyword evidence="1" id="KW-0472">Membrane</keyword>
<feature type="transmembrane region" description="Helical" evidence="1">
    <location>
        <begin position="48"/>
        <end position="73"/>
    </location>
</feature>
<evidence type="ECO:0000256" key="1">
    <source>
        <dbReference type="SAM" id="Phobius"/>
    </source>
</evidence>
<accession>A0ABW7CE44</accession>
<gene>
    <name evidence="2" type="ORF">VPK24_16870</name>
</gene>
<dbReference type="InterPro" id="IPR044213">
    <property type="entry name" value="At2g44920-like"/>
</dbReference>
<keyword evidence="1" id="KW-1133">Transmembrane helix</keyword>
<reference evidence="3" key="1">
    <citation type="journal article" date="2024" name="Algal Res.">
        <title>Biochemical, toxicological and genomic investigation of a high-biomass producing Limnothrix strain isolated from Italian shallow drinking water reservoir.</title>
        <authorList>
            <person name="Simonazzi M."/>
            <person name="Shishido T.K."/>
            <person name="Delbaje E."/>
            <person name="Wahlsten M."/>
            <person name="Fewer D.P."/>
            <person name="Sivonen K."/>
            <person name="Pezzolesi L."/>
            <person name="Pistocchi R."/>
        </authorList>
    </citation>
    <scope>NUCLEOTIDE SEQUENCE [LARGE SCALE GENOMIC DNA]</scope>
    <source>
        <strain evidence="3">LRLZ20PSL1</strain>
    </source>
</reference>
<keyword evidence="3" id="KW-1185">Reference proteome</keyword>
<dbReference type="Proteomes" id="UP001604335">
    <property type="component" value="Unassembled WGS sequence"/>
</dbReference>
<dbReference type="PANTHER" id="PTHR47200">
    <property type="entry name" value="THYLAKOID LUMENAL 15 KDA PROTEIN 1, CHLOROPLASTIC"/>
    <property type="match status" value="1"/>
</dbReference>
<organism evidence="2 3">
    <name type="scientific">Limnothrix redekei LRLZ20PSL1</name>
    <dbReference type="NCBI Taxonomy" id="3112953"/>
    <lineage>
        <taxon>Bacteria</taxon>
        <taxon>Bacillati</taxon>
        <taxon>Cyanobacteriota</taxon>
        <taxon>Cyanophyceae</taxon>
        <taxon>Pseudanabaenales</taxon>
        <taxon>Pseudanabaenaceae</taxon>
        <taxon>Limnothrix</taxon>
    </lineage>
</organism>
<name>A0ABW7CE44_9CYAN</name>
<dbReference type="Pfam" id="PF00805">
    <property type="entry name" value="Pentapeptide"/>
    <property type="match status" value="2"/>
</dbReference>